<dbReference type="EMBL" id="JAICCE010000022">
    <property type="protein sequence ID" value="KAG9262035.1"/>
    <property type="molecule type" value="Genomic_DNA"/>
</dbReference>
<keyword evidence="2 7" id="KW-0812">Transmembrane</keyword>
<dbReference type="SUPFAM" id="SSF81296">
    <property type="entry name" value="E set domains"/>
    <property type="match status" value="1"/>
</dbReference>
<evidence type="ECO:0000313" key="13">
    <source>
        <dbReference type="EMBL" id="KAG9262035.1"/>
    </source>
</evidence>
<dbReference type="SUPFAM" id="SSF57535">
    <property type="entry name" value="Complement control module/SCR domain"/>
    <property type="match status" value="1"/>
</dbReference>
<keyword evidence="3 7" id="KW-1133">Transmembrane helix</keyword>
<dbReference type="PROSITE" id="PS50923">
    <property type="entry name" value="SUSHI"/>
    <property type="match status" value="1"/>
</dbReference>
<dbReference type="SUPFAM" id="SSF90188">
    <property type="entry name" value="Somatomedin B domain"/>
    <property type="match status" value="1"/>
</dbReference>
<evidence type="ECO:0000256" key="1">
    <source>
        <dbReference type="ARBA" id="ARBA00004370"/>
    </source>
</evidence>
<keyword evidence="6" id="KW-0768">Sushi</keyword>
<dbReference type="Gene3D" id="2.60.40.10">
    <property type="entry name" value="Immunoglobulins"/>
    <property type="match status" value="1"/>
</dbReference>
<proteinExistence type="predicted"/>
<dbReference type="Proteomes" id="UP000752171">
    <property type="component" value="Unassembled WGS sequence"/>
</dbReference>
<evidence type="ECO:0000259" key="10">
    <source>
        <dbReference type="PROSITE" id="PS50923"/>
    </source>
</evidence>
<dbReference type="Pfam" id="PF00094">
    <property type="entry name" value="VWD"/>
    <property type="match status" value="1"/>
</dbReference>
<evidence type="ECO:0000256" key="2">
    <source>
        <dbReference type="ARBA" id="ARBA00022692"/>
    </source>
</evidence>
<comment type="subcellular location">
    <subcellularLocation>
        <location evidence="1">Membrane</location>
    </subcellularLocation>
</comment>
<dbReference type="InterPro" id="IPR005533">
    <property type="entry name" value="AMOP_dom"/>
</dbReference>
<dbReference type="InterPro" id="IPR014756">
    <property type="entry name" value="Ig_E-set"/>
</dbReference>
<evidence type="ECO:0000256" key="4">
    <source>
        <dbReference type="ARBA" id="ARBA00023136"/>
    </source>
</evidence>
<protein>
    <submittedName>
        <fullName evidence="13">Sushi domain-containing protein 2</fullName>
    </submittedName>
</protein>
<gene>
    <name evidence="13" type="primary">SUSD2</name>
    <name evidence="13" type="ORF">AMEX_G25662</name>
</gene>
<organism evidence="13 14">
    <name type="scientific">Astyanax mexicanus</name>
    <name type="common">Blind cave fish</name>
    <name type="synonym">Astyanax fasciatus mexicanus</name>
    <dbReference type="NCBI Taxonomy" id="7994"/>
    <lineage>
        <taxon>Eukaryota</taxon>
        <taxon>Metazoa</taxon>
        <taxon>Chordata</taxon>
        <taxon>Craniata</taxon>
        <taxon>Vertebrata</taxon>
        <taxon>Euteleostomi</taxon>
        <taxon>Actinopterygii</taxon>
        <taxon>Neopterygii</taxon>
        <taxon>Teleostei</taxon>
        <taxon>Ostariophysi</taxon>
        <taxon>Characiformes</taxon>
        <taxon>Characoidei</taxon>
        <taxon>Acestrorhamphidae</taxon>
        <taxon>Acestrorhamphinae</taxon>
        <taxon>Astyanax</taxon>
    </lineage>
</organism>
<dbReference type="InterPro" id="IPR056619">
    <property type="entry name" value="C8-3_MUC4"/>
</dbReference>
<dbReference type="InterPro" id="IPR013783">
    <property type="entry name" value="Ig-like_fold"/>
</dbReference>
<dbReference type="InterPro" id="IPR051495">
    <property type="entry name" value="Epithelial_Barrier/Signaling"/>
</dbReference>
<dbReference type="Pfam" id="PF23263">
    <property type="entry name" value="C8-3_MUC4"/>
    <property type="match status" value="1"/>
</dbReference>
<feature type="domain" description="AMOP" evidence="9">
    <location>
        <begin position="278"/>
        <end position="426"/>
    </location>
</feature>
<feature type="domain" description="VWFD" evidence="12">
    <location>
        <begin position="438"/>
        <end position="632"/>
    </location>
</feature>
<dbReference type="AlphaFoldDB" id="A0A8T2KVX8"/>
<dbReference type="PANTHER" id="PTHR13802:SF63">
    <property type="entry name" value="SUSHI DOMAIN-CONTAINING PROTEIN 2"/>
    <property type="match status" value="1"/>
</dbReference>
<comment type="caution">
    <text evidence="6">Lacks conserved residue(s) required for the propagation of feature annotation.</text>
</comment>
<dbReference type="OrthoDB" id="6051552at2759"/>
<dbReference type="GO" id="GO:0007399">
    <property type="term" value="P:nervous system development"/>
    <property type="evidence" value="ECO:0007669"/>
    <property type="project" value="UniProtKB-ARBA"/>
</dbReference>
<feature type="transmembrane region" description="Helical" evidence="7">
    <location>
        <begin position="783"/>
        <end position="806"/>
    </location>
</feature>
<keyword evidence="8" id="KW-0732">Signal</keyword>
<dbReference type="PROSITE" id="PS50958">
    <property type="entry name" value="SMB_2"/>
    <property type="match status" value="1"/>
</dbReference>
<evidence type="ECO:0000313" key="14">
    <source>
        <dbReference type="Proteomes" id="UP000752171"/>
    </source>
</evidence>
<dbReference type="PROSITE" id="PS50856">
    <property type="entry name" value="AMOP"/>
    <property type="match status" value="1"/>
</dbReference>
<comment type="caution">
    <text evidence="13">The sequence shown here is derived from an EMBL/GenBank/DDBJ whole genome shotgun (WGS) entry which is preliminary data.</text>
</comment>
<dbReference type="Gene3D" id="4.10.410.20">
    <property type="match status" value="1"/>
</dbReference>
<evidence type="ECO:0000256" key="6">
    <source>
        <dbReference type="PROSITE-ProRule" id="PRU00302"/>
    </source>
</evidence>
<evidence type="ECO:0000256" key="7">
    <source>
        <dbReference type="SAM" id="Phobius"/>
    </source>
</evidence>
<evidence type="ECO:0000259" key="9">
    <source>
        <dbReference type="PROSITE" id="PS50856"/>
    </source>
</evidence>
<name>A0A8T2KVX8_ASTMX</name>
<dbReference type="InterPro" id="IPR000436">
    <property type="entry name" value="Sushi_SCR_CCP_dom"/>
</dbReference>
<sequence length="831" mass="92194">MKLLLFLTFLFLTCWIQLSSLTTAQSCEGRCGEKLAGCSCHSTCESLQSCCSDINQFCLEISPHSGSLLGGTDFRILNVTFSPDSHLSCRFKSEIVTEGYVDEGGVGHCISPMLFESGWIPFEVSTDGLNYNRVGRWLSVHHSKLSPLYKVVLGNGTQWQYYGTPGVGGVLQMIWIPSLINAERVNIELWGYEETGEPYSEHWRAEWTYLYTVGRNVSNTGAFSFTPRPSEKPLSDWHMGSMRVSPSTKPDGARNVNALWNGAHALAYHLEEGFRRDSAGWALEKCVLWDKEEKIIPSFLPEITDCPCTLAQARADTGRFHTDYGCDIEKGSVCTYHPGAVHCVRSIQGSPKYAAGQQCCYDHTGAQVLTGDSIGGSTPDRGHDWGAPPYLRPPRIPGLSHWKYDVITFYYCCLWSDNCDYYFTHRPSSDCRTYQPPKAASVLGDPHFIMFDGTAYTFNGKGEYVLLHSENYNLTVQGRTENMTSENGSSIMATRLCSVAARERDSDVMEVRLTDRLDHLEVLMNQRVLSFSEQSWIDLKGVFVFSAVPQNVTVMFPSGAGLEIRSRGGVMTLTVLLPLEFNDHTLGLLGKMNDDPSDDLTSSDGATLPASASPQDIFTFGASWAISNQSSLFTYDSPRLLNEYYYSPKHDPSFIPVFTITEDPADPLLQPTLLLCSGTGDSAGAQFCKYDALTSRSLELANHTLLSHRSHITTIHQLQPVVSCGWLKPPSHGRKEGTLYLKDAKISFSCDAGYRLHGSEERVCQADGRWSGDETHCVTDDTLGIVLGSLGAILAVAIMVVAIVVYTRKQKRERMKEREDTVVFQPHTVSI</sequence>
<dbReference type="InterPro" id="IPR035976">
    <property type="entry name" value="Sushi/SCR/CCP_sf"/>
</dbReference>
<dbReference type="PROSITE" id="PS51233">
    <property type="entry name" value="VWFD"/>
    <property type="match status" value="1"/>
</dbReference>
<dbReference type="InterPro" id="IPR001212">
    <property type="entry name" value="Somatomedin_B_dom"/>
</dbReference>
<feature type="domain" description="Sushi" evidence="10">
    <location>
        <begin position="722"/>
        <end position="779"/>
    </location>
</feature>
<dbReference type="PANTHER" id="PTHR13802">
    <property type="entry name" value="MUCIN 4-RELATED"/>
    <property type="match status" value="1"/>
</dbReference>
<evidence type="ECO:0000256" key="5">
    <source>
        <dbReference type="ARBA" id="ARBA00023157"/>
    </source>
</evidence>
<reference evidence="13 14" key="1">
    <citation type="submission" date="2021-07" db="EMBL/GenBank/DDBJ databases">
        <authorList>
            <person name="Imarazene B."/>
            <person name="Zahm M."/>
            <person name="Klopp C."/>
            <person name="Cabau C."/>
            <person name="Beille S."/>
            <person name="Jouanno E."/>
            <person name="Castinel A."/>
            <person name="Lluch J."/>
            <person name="Gil L."/>
            <person name="Kuchtly C."/>
            <person name="Lopez Roques C."/>
            <person name="Donnadieu C."/>
            <person name="Parrinello H."/>
            <person name="Journot L."/>
            <person name="Du K."/>
            <person name="Schartl M."/>
            <person name="Retaux S."/>
            <person name="Guiguen Y."/>
        </authorList>
    </citation>
    <scope>NUCLEOTIDE SEQUENCE [LARGE SCALE GENOMIC DNA]</scope>
    <source>
        <strain evidence="13">Pach_M1</strain>
        <tissue evidence="13">Testis</tissue>
    </source>
</reference>
<feature type="signal peptide" evidence="8">
    <location>
        <begin position="1"/>
        <end position="24"/>
    </location>
</feature>
<accession>A0A8T2KVX8</accession>
<dbReference type="SMART" id="SM00216">
    <property type="entry name" value="VWD"/>
    <property type="match status" value="1"/>
</dbReference>
<feature type="chain" id="PRO_5035766264" evidence="8">
    <location>
        <begin position="25"/>
        <end position="831"/>
    </location>
</feature>
<evidence type="ECO:0000259" key="12">
    <source>
        <dbReference type="PROSITE" id="PS51233"/>
    </source>
</evidence>
<dbReference type="CDD" id="cd00033">
    <property type="entry name" value="CCP"/>
    <property type="match status" value="1"/>
</dbReference>
<evidence type="ECO:0000256" key="3">
    <source>
        <dbReference type="ARBA" id="ARBA00022989"/>
    </source>
</evidence>
<feature type="disulfide bond" evidence="6">
    <location>
        <begin position="750"/>
        <end position="777"/>
    </location>
</feature>
<dbReference type="Pfam" id="PF00084">
    <property type="entry name" value="Sushi"/>
    <property type="match status" value="1"/>
</dbReference>
<dbReference type="Pfam" id="PF03782">
    <property type="entry name" value="AMOP"/>
    <property type="match status" value="1"/>
</dbReference>
<dbReference type="PROSITE" id="PS51257">
    <property type="entry name" value="PROKAR_LIPOPROTEIN"/>
    <property type="match status" value="1"/>
</dbReference>
<feature type="domain" description="SMB" evidence="11">
    <location>
        <begin position="23"/>
        <end position="62"/>
    </location>
</feature>
<keyword evidence="5 6" id="KW-1015">Disulfide bond</keyword>
<dbReference type="InterPro" id="IPR036024">
    <property type="entry name" value="Somatomedin_B-like_dom_sf"/>
</dbReference>
<dbReference type="InterPro" id="IPR001846">
    <property type="entry name" value="VWF_type-D"/>
</dbReference>
<evidence type="ECO:0000259" key="11">
    <source>
        <dbReference type="PROSITE" id="PS50958"/>
    </source>
</evidence>
<dbReference type="SMART" id="SM00032">
    <property type="entry name" value="CCP"/>
    <property type="match status" value="1"/>
</dbReference>
<evidence type="ECO:0000256" key="8">
    <source>
        <dbReference type="SAM" id="SignalP"/>
    </source>
</evidence>
<dbReference type="GO" id="GO:0016020">
    <property type="term" value="C:membrane"/>
    <property type="evidence" value="ECO:0007669"/>
    <property type="project" value="UniProtKB-SubCell"/>
</dbReference>
<dbReference type="Gene3D" id="2.10.70.10">
    <property type="entry name" value="Complement Module, domain 1"/>
    <property type="match status" value="1"/>
</dbReference>
<keyword evidence="4 7" id="KW-0472">Membrane</keyword>
<dbReference type="SMART" id="SM00723">
    <property type="entry name" value="AMOP"/>
    <property type="match status" value="1"/>
</dbReference>